<dbReference type="InterPro" id="IPR036890">
    <property type="entry name" value="HATPase_C_sf"/>
</dbReference>
<keyword evidence="4" id="KW-0812">Transmembrane</keyword>
<dbReference type="AlphaFoldDB" id="A0A7W9TQE3"/>
<dbReference type="GO" id="GO:0000160">
    <property type="term" value="P:phosphorelay signal transduction system"/>
    <property type="evidence" value="ECO:0007669"/>
    <property type="project" value="UniProtKB-KW"/>
</dbReference>
<dbReference type="CDD" id="cd16917">
    <property type="entry name" value="HATPase_UhpB-NarQ-NarX-like"/>
    <property type="match status" value="1"/>
</dbReference>
<feature type="transmembrane region" description="Helical" evidence="4">
    <location>
        <begin position="177"/>
        <end position="196"/>
    </location>
</feature>
<name>A0A7W9TQE3_CASDE</name>
<feature type="transmembrane region" description="Helical" evidence="4">
    <location>
        <begin position="350"/>
        <end position="367"/>
    </location>
</feature>
<dbReference type="InterPro" id="IPR050482">
    <property type="entry name" value="Sensor_HK_TwoCompSys"/>
</dbReference>
<dbReference type="SMART" id="SM00387">
    <property type="entry name" value="HATPase_c"/>
    <property type="match status" value="1"/>
</dbReference>
<dbReference type="PANTHER" id="PTHR24421">
    <property type="entry name" value="NITRATE/NITRITE SENSOR PROTEIN NARX-RELATED"/>
    <property type="match status" value="1"/>
</dbReference>
<dbReference type="EMBL" id="JACHIB010000008">
    <property type="protein sequence ID" value="MBB6083642.1"/>
    <property type="molecule type" value="Genomic_DNA"/>
</dbReference>
<keyword evidence="1" id="KW-0808">Transferase</keyword>
<keyword evidence="3" id="KW-0902">Two-component regulatory system</keyword>
<feature type="transmembrane region" description="Helical" evidence="4">
    <location>
        <begin position="260"/>
        <end position="281"/>
    </location>
</feature>
<dbReference type="SUPFAM" id="SSF55874">
    <property type="entry name" value="ATPase domain of HSP90 chaperone/DNA topoisomerase II/histidine kinase"/>
    <property type="match status" value="1"/>
</dbReference>
<accession>A0A7W9TQE3</accession>
<evidence type="ECO:0000256" key="4">
    <source>
        <dbReference type="SAM" id="Phobius"/>
    </source>
</evidence>
<evidence type="ECO:0000313" key="7">
    <source>
        <dbReference type="Proteomes" id="UP000541136"/>
    </source>
</evidence>
<keyword evidence="4" id="KW-1133">Transmembrane helix</keyword>
<dbReference type="Pfam" id="PF02518">
    <property type="entry name" value="HATPase_c"/>
    <property type="match status" value="1"/>
</dbReference>
<dbReference type="InterPro" id="IPR003594">
    <property type="entry name" value="HATPase_dom"/>
</dbReference>
<proteinExistence type="predicted"/>
<keyword evidence="4" id="KW-0472">Membrane</keyword>
<evidence type="ECO:0000259" key="5">
    <source>
        <dbReference type="SMART" id="SM00387"/>
    </source>
</evidence>
<sequence>MALSRRWPGIVLTVLAMAAACSPLWLTLPVPRHALVIDQARFTAAPGDEPGWVALPHAQDRHRARSRYRAVFELDEAPAQPLHLLVPTFSYRAVIALDGDRMLDTGADSLVPGITLGASALVPLSERHLSPGRHEIDILLEAPGVARGYLSALYVGTAQQILPYHRLRVLVFEHSRMMVLACQLLLAIATLMIWIYRPRESLYGWLFLLLLVSTASYAGLLADIVPDVSAWLPYAFTVSMSSVFILHVIALKINGTVPPAWLRACVAAVPGACLLALAAGVAPARTLVLGVVAPILVFSPLVTVALSAWGAFVRKVPEAWLLLLPLCLFSLATLHDGAIVAGLLDGPVFLSIYYRQLLLVAIAAILMRRLGLSLTRLDGANAHLKQRLAEREAELHRLYEEERGKAACRVRSEERHRLTVDLHDGLSGHLASIIALAERERSAGIERTAREALDDLRLVIHSLDIGDRELVAALAGLRERLEPRLRRLDVALDWSMARLPEVSGVTPTSALNVLRIVQEAVTNALRHGPATRIAVRGLAGPRGEALIVIDNDGVPYTEADAGGAGLRNMRRRAASLGGALRIEALADGTRVTLTLPPRLPGDAEG</sequence>
<dbReference type="RefSeq" id="WP_151024307.1">
    <property type="nucleotide sequence ID" value="NZ_JACHIB010000008.1"/>
</dbReference>
<dbReference type="Gene3D" id="3.30.565.10">
    <property type="entry name" value="Histidine kinase-like ATPase, C-terminal domain"/>
    <property type="match status" value="1"/>
</dbReference>
<feature type="transmembrane region" description="Helical" evidence="4">
    <location>
        <begin position="287"/>
        <end position="312"/>
    </location>
</feature>
<feature type="domain" description="Histidine kinase/HSP90-like ATPase" evidence="5">
    <location>
        <begin position="508"/>
        <end position="599"/>
    </location>
</feature>
<evidence type="ECO:0000256" key="1">
    <source>
        <dbReference type="ARBA" id="ARBA00022679"/>
    </source>
</evidence>
<comment type="caution">
    <text evidence="6">The sequence shown here is derived from an EMBL/GenBank/DDBJ whole genome shotgun (WGS) entry which is preliminary data.</text>
</comment>
<evidence type="ECO:0000256" key="3">
    <source>
        <dbReference type="ARBA" id="ARBA00023012"/>
    </source>
</evidence>
<feature type="transmembrane region" description="Helical" evidence="4">
    <location>
        <begin position="231"/>
        <end position="253"/>
    </location>
</feature>
<protein>
    <submittedName>
        <fullName evidence="6">Signal transduction histidine kinase</fullName>
    </submittedName>
</protein>
<dbReference type="GO" id="GO:0016301">
    <property type="term" value="F:kinase activity"/>
    <property type="evidence" value="ECO:0007669"/>
    <property type="project" value="UniProtKB-KW"/>
</dbReference>
<gene>
    <name evidence="6" type="ORF">HNR28_001681</name>
</gene>
<dbReference type="PANTHER" id="PTHR24421:SF58">
    <property type="entry name" value="SIGNAL TRANSDUCTION HISTIDINE-PROTEIN KINASE_PHOSPHATASE UHPB"/>
    <property type="match status" value="1"/>
</dbReference>
<keyword evidence="2 6" id="KW-0418">Kinase</keyword>
<evidence type="ECO:0000313" key="6">
    <source>
        <dbReference type="EMBL" id="MBB6083642.1"/>
    </source>
</evidence>
<dbReference type="PROSITE" id="PS51257">
    <property type="entry name" value="PROKAR_LIPOPROTEIN"/>
    <property type="match status" value="1"/>
</dbReference>
<evidence type="ECO:0000256" key="2">
    <source>
        <dbReference type="ARBA" id="ARBA00022777"/>
    </source>
</evidence>
<reference evidence="6 7" key="1">
    <citation type="submission" date="2020-08" db="EMBL/GenBank/DDBJ databases">
        <title>Genomic Encyclopedia of Type Strains, Phase IV (KMG-IV): sequencing the most valuable type-strain genomes for metagenomic binning, comparative biology and taxonomic classification.</title>
        <authorList>
            <person name="Goeker M."/>
        </authorList>
    </citation>
    <scope>NUCLEOTIDE SEQUENCE [LARGE SCALE GENOMIC DNA]</scope>
    <source>
        <strain evidence="6 7">DSM 12141</strain>
    </source>
</reference>
<organism evidence="6 7">
    <name type="scientific">Castellaniella defragrans</name>
    <name type="common">Alcaligenes defragrans</name>
    <dbReference type="NCBI Taxonomy" id="75697"/>
    <lineage>
        <taxon>Bacteria</taxon>
        <taxon>Pseudomonadati</taxon>
        <taxon>Pseudomonadota</taxon>
        <taxon>Betaproteobacteria</taxon>
        <taxon>Burkholderiales</taxon>
        <taxon>Alcaligenaceae</taxon>
        <taxon>Castellaniella</taxon>
    </lineage>
</organism>
<feature type="transmembrane region" description="Helical" evidence="4">
    <location>
        <begin position="319"/>
        <end position="344"/>
    </location>
</feature>
<feature type="transmembrane region" description="Helical" evidence="4">
    <location>
        <begin position="203"/>
        <end position="225"/>
    </location>
</feature>
<dbReference type="Proteomes" id="UP000541136">
    <property type="component" value="Unassembled WGS sequence"/>
</dbReference>